<dbReference type="InterPro" id="IPR007278">
    <property type="entry name" value="DUF397"/>
</dbReference>
<dbReference type="AlphaFoldDB" id="A0A7K0CL98"/>
<accession>A0A7K0CL98</accession>
<keyword evidence="4" id="KW-1185">Reference proteome</keyword>
<evidence type="ECO:0000259" key="2">
    <source>
        <dbReference type="Pfam" id="PF04149"/>
    </source>
</evidence>
<sequence length="73" mass="7616">MSTTPDPTHAVWIKSSHSGNGGGNCVEWAPSYAASGVIPVRDSKDPSGPTLAFTPTAWTSFVEAIRHGDFGTV</sequence>
<protein>
    <recommendedName>
        <fullName evidence="2">DUF397 domain-containing protein</fullName>
    </recommendedName>
</protein>
<dbReference type="Proteomes" id="UP000466345">
    <property type="component" value="Unassembled WGS sequence"/>
</dbReference>
<evidence type="ECO:0000313" key="4">
    <source>
        <dbReference type="Proteomes" id="UP000466345"/>
    </source>
</evidence>
<proteinExistence type="predicted"/>
<dbReference type="RefSeq" id="WP_153454642.1">
    <property type="nucleotide sequence ID" value="NZ_WEGJ01000019.1"/>
</dbReference>
<gene>
    <name evidence="3" type="ORF">SRB5_43530</name>
</gene>
<evidence type="ECO:0000256" key="1">
    <source>
        <dbReference type="SAM" id="MobiDB-lite"/>
    </source>
</evidence>
<name>A0A7K0CL98_9ACTN</name>
<reference evidence="3 4" key="1">
    <citation type="submission" date="2019-10" db="EMBL/GenBank/DDBJ databases">
        <title>Streptomyces smaragdinus sp. nov. and Streptomyces fabii sp. nov., isolated from the gut of fungus growing-termite Macrotermes natalensis.</title>
        <authorList>
            <person name="Schwitalla J."/>
            <person name="Benndorf R."/>
            <person name="Martin K."/>
            <person name="De Beer W."/>
            <person name="Kaster A.-K."/>
            <person name="Vollmers J."/>
            <person name="Poulsen M."/>
            <person name="Beemelmanns C."/>
        </authorList>
    </citation>
    <scope>NUCLEOTIDE SEQUENCE [LARGE SCALE GENOMIC DNA]</scope>
    <source>
        <strain evidence="3 4">RB5</strain>
    </source>
</reference>
<evidence type="ECO:0000313" key="3">
    <source>
        <dbReference type="EMBL" id="MQY14191.1"/>
    </source>
</evidence>
<dbReference type="EMBL" id="WEGJ01000019">
    <property type="protein sequence ID" value="MQY14191.1"/>
    <property type="molecule type" value="Genomic_DNA"/>
</dbReference>
<feature type="domain" description="DUF397" evidence="2">
    <location>
        <begin position="10"/>
        <end position="66"/>
    </location>
</feature>
<organism evidence="3 4">
    <name type="scientific">Streptomyces smaragdinus</name>
    <dbReference type="NCBI Taxonomy" id="2585196"/>
    <lineage>
        <taxon>Bacteria</taxon>
        <taxon>Bacillati</taxon>
        <taxon>Actinomycetota</taxon>
        <taxon>Actinomycetes</taxon>
        <taxon>Kitasatosporales</taxon>
        <taxon>Streptomycetaceae</taxon>
        <taxon>Streptomyces</taxon>
    </lineage>
</organism>
<dbReference type="Pfam" id="PF04149">
    <property type="entry name" value="DUF397"/>
    <property type="match status" value="1"/>
</dbReference>
<dbReference type="OrthoDB" id="4570646at2"/>
<comment type="caution">
    <text evidence="3">The sequence shown here is derived from an EMBL/GenBank/DDBJ whole genome shotgun (WGS) entry which is preliminary data.</text>
</comment>
<feature type="region of interest" description="Disordered" evidence="1">
    <location>
        <begin position="1"/>
        <end position="21"/>
    </location>
</feature>